<keyword evidence="3" id="KW-0433">Leucine-rich repeat</keyword>
<evidence type="ECO:0000256" key="10">
    <source>
        <dbReference type="SAM" id="MobiDB-lite"/>
    </source>
</evidence>
<evidence type="ECO:0000256" key="2">
    <source>
        <dbReference type="ARBA" id="ARBA00022475"/>
    </source>
</evidence>
<proteinExistence type="predicted"/>
<sequence>MPPRSGQFTKFDEENSRGNPSLCGQLLKHKCEDASAPHPTESSNIKDENETPVDMVVFYWSFMASYIIVLLGIVTVLWINAYWRIAWFYFISKAIHIWFPSFPLY</sequence>
<feature type="region of interest" description="Disordered" evidence="10">
    <location>
        <begin position="1"/>
        <end position="20"/>
    </location>
</feature>
<evidence type="ECO:0000256" key="1">
    <source>
        <dbReference type="ARBA" id="ARBA00004236"/>
    </source>
</evidence>
<evidence type="ECO:0000256" key="11">
    <source>
        <dbReference type="SAM" id="Phobius"/>
    </source>
</evidence>
<organism evidence="12 13">
    <name type="scientific">Stylosanthes scabra</name>
    <dbReference type="NCBI Taxonomy" id="79078"/>
    <lineage>
        <taxon>Eukaryota</taxon>
        <taxon>Viridiplantae</taxon>
        <taxon>Streptophyta</taxon>
        <taxon>Embryophyta</taxon>
        <taxon>Tracheophyta</taxon>
        <taxon>Spermatophyta</taxon>
        <taxon>Magnoliopsida</taxon>
        <taxon>eudicotyledons</taxon>
        <taxon>Gunneridae</taxon>
        <taxon>Pentapetalae</taxon>
        <taxon>rosids</taxon>
        <taxon>fabids</taxon>
        <taxon>Fabales</taxon>
        <taxon>Fabaceae</taxon>
        <taxon>Papilionoideae</taxon>
        <taxon>50 kb inversion clade</taxon>
        <taxon>dalbergioids sensu lato</taxon>
        <taxon>Dalbergieae</taxon>
        <taxon>Pterocarpus clade</taxon>
        <taxon>Stylosanthes</taxon>
    </lineage>
</organism>
<name>A0ABU6XNK8_9FABA</name>
<comment type="subcellular location">
    <subcellularLocation>
        <location evidence="1">Cell membrane</location>
    </subcellularLocation>
    <subcellularLocation>
        <location evidence="9">Endomembrane system</location>
        <topology evidence="9">Single-pass membrane protein</topology>
    </subcellularLocation>
</comment>
<evidence type="ECO:0000256" key="5">
    <source>
        <dbReference type="ARBA" id="ARBA00022729"/>
    </source>
</evidence>
<keyword evidence="4 11" id="KW-0812">Transmembrane</keyword>
<gene>
    <name evidence="12" type="ORF">PIB30_076326</name>
</gene>
<protein>
    <submittedName>
        <fullName evidence="12">Uncharacterized protein</fullName>
    </submittedName>
</protein>
<dbReference type="PANTHER" id="PTHR48062:SF52">
    <property type="entry name" value="RECEPTOR-LIKE PROTEIN 8-RELATED"/>
    <property type="match status" value="1"/>
</dbReference>
<feature type="transmembrane region" description="Helical" evidence="11">
    <location>
        <begin position="57"/>
        <end position="79"/>
    </location>
</feature>
<evidence type="ECO:0000256" key="6">
    <source>
        <dbReference type="ARBA" id="ARBA00022737"/>
    </source>
</evidence>
<dbReference type="Proteomes" id="UP001341840">
    <property type="component" value="Unassembled WGS sequence"/>
</dbReference>
<keyword evidence="13" id="KW-1185">Reference proteome</keyword>
<reference evidence="12 13" key="1">
    <citation type="journal article" date="2023" name="Plants (Basel)">
        <title>Bridging the Gap: Combining Genomics and Transcriptomics Approaches to Understand Stylosanthes scabra, an Orphan Legume from the Brazilian Caatinga.</title>
        <authorList>
            <person name="Ferreira-Neto J.R.C."/>
            <person name="da Silva M.D."/>
            <person name="Binneck E."/>
            <person name="de Melo N.F."/>
            <person name="da Silva R.H."/>
            <person name="de Melo A.L.T.M."/>
            <person name="Pandolfi V."/>
            <person name="Bustamante F.O."/>
            <person name="Brasileiro-Vidal A.C."/>
            <person name="Benko-Iseppon A.M."/>
        </authorList>
    </citation>
    <scope>NUCLEOTIDE SEQUENCE [LARGE SCALE GENOMIC DNA]</scope>
    <source>
        <tissue evidence="12">Leaves</tissue>
    </source>
</reference>
<keyword evidence="5" id="KW-0732">Signal</keyword>
<evidence type="ECO:0000256" key="4">
    <source>
        <dbReference type="ARBA" id="ARBA00022692"/>
    </source>
</evidence>
<accession>A0ABU6XNK8</accession>
<feature type="transmembrane region" description="Helical" evidence="11">
    <location>
        <begin position="86"/>
        <end position="104"/>
    </location>
</feature>
<keyword evidence="6" id="KW-0677">Repeat</keyword>
<dbReference type="EMBL" id="JASCZI010212445">
    <property type="protein sequence ID" value="MED6199487.1"/>
    <property type="molecule type" value="Genomic_DNA"/>
</dbReference>
<keyword evidence="2" id="KW-1003">Cell membrane</keyword>
<evidence type="ECO:0000256" key="8">
    <source>
        <dbReference type="ARBA" id="ARBA00023136"/>
    </source>
</evidence>
<evidence type="ECO:0000313" key="12">
    <source>
        <dbReference type="EMBL" id="MED6199487.1"/>
    </source>
</evidence>
<evidence type="ECO:0000256" key="9">
    <source>
        <dbReference type="ARBA" id="ARBA00037847"/>
    </source>
</evidence>
<dbReference type="PANTHER" id="PTHR48062">
    <property type="entry name" value="RECEPTOR-LIKE PROTEIN 14"/>
    <property type="match status" value="1"/>
</dbReference>
<evidence type="ECO:0000256" key="3">
    <source>
        <dbReference type="ARBA" id="ARBA00022614"/>
    </source>
</evidence>
<evidence type="ECO:0000313" key="13">
    <source>
        <dbReference type="Proteomes" id="UP001341840"/>
    </source>
</evidence>
<evidence type="ECO:0000256" key="7">
    <source>
        <dbReference type="ARBA" id="ARBA00022989"/>
    </source>
</evidence>
<comment type="caution">
    <text evidence="12">The sequence shown here is derived from an EMBL/GenBank/DDBJ whole genome shotgun (WGS) entry which is preliminary data.</text>
</comment>
<dbReference type="InterPro" id="IPR051502">
    <property type="entry name" value="RLP_Defense_Trigger"/>
</dbReference>
<keyword evidence="7 11" id="KW-1133">Transmembrane helix</keyword>
<keyword evidence="8 11" id="KW-0472">Membrane</keyword>